<evidence type="ECO:0000256" key="2">
    <source>
        <dbReference type="ARBA" id="ARBA00005369"/>
    </source>
</evidence>
<evidence type="ECO:0000256" key="6">
    <source>
        <dbReference type="ARBA" id="ARBA00022691"/>
    </source>
</evidence>
<dbReference type="PANTHER" id="PTHR11579">
    <property type="entry name" value="PROTEIN-L-ISOASPARTATE O-METHYLTRANSFERASE"/>
    <property type="match status" value="1"/>
</dbReference>
<dbReference type="Proteomes" id="UP000702544">
    <property type="component" value="Unassembled WGS sequence"/>
</dbReference>
<evidence type="ECO:0000256" key="3">
    <source>
        <dbReference type="ARBA" id="ARBA00022490"/>
    </source>
</evidence>
<evidence type="ECO:0000313" key="8">
    <source>
        <dbReference type="EMBL" id="NIR75259.1"/>
    </source>
</evidence>
<proteinExistence type="inferred from homology"/>
<evidence type="ECO:0000256" key="4">
    <source>
        <dbReference type="ARBA" id="ARBA00022603"/>
    </source>
</evidence>
<dbReference type="SUPFAM" id="SSF53335">
    <property type="entry name" value="S-adenosyl-L-methionine-dependent methyltransferases"/>
    <property type="match status" value="1"/>
</dbReference>
<dbReference type="Gene3D" id="3.40.50.150">
    <property type="entry name" value="Vaccinia Virus protein VP39"/>
    <property type="match status" value="1"/>
</dbReference>
<evidence type="ECO:0000256" key="1">
    <source>
        <dbReference type="ARBA" id="ARBA00004496"/>
    </source>
</evidence>
<dbReference type="Pfam" id="PF01135">
    <property type="entry name" value="PCMT"/>
    <property type="match status" value="1"/>
</dbReference>
<keyword evidence="3 7" id="KW-0963">Cytoplasm</keyword>
<comment type="subcellular location">
    <subcellularLocation>
        <location evidence="1 7">Cytoplasm</location>
    </subcellularLocation>
</comment>
<dbReference type="HAMAP" id="MF_00090">
    <property type="entry name" value="PIMT"/>
    <property type="match status" value="1"/>
</dbReference>
<evidence type="ECO:0000256" key="7">
    <source>
        <dbReference type="HAMAP-Rule" id="MF_00090"/>
    </source>
</evidence>
<comment type="catalytic activity">
    <reaction evidence="7">
        <text>[protein]-L-isoaspartate + S-adenosyl-L-methionine = [protein]-L-isoaspartate alpha-methyl ester + S-adenosyl-L-homocysteine</text>
        <dbReference type="Rhea" id="RHEA:12705"/>
        <dbReference type="Rhea" id="RHEA-COMP:12143"/>
        <dbReference type="Rhea" id="RHEA-COMP:12144"/>
        <dbReference type="ChEBI" id="CHEBI:57856"/>
        <dbReference type="ChEBI" id="CHEBI:59789"/>
        <dbReference type="ChEBI" id="CHEBI:90596"/>
        <dbReference type="ChEBI" id="CHEBI:90598"/>
        <dbReference type="EC" id="2.1.1.77"/>
    </reaction>
</comment>
<name>A0AAE4Z8K1_9BACT</name>
<dbReference type="CDD" id="cd02440">
    <property type="entry name" value="AdoMet_MTases"/>
    <property type="match status" value="1"/>
</dbReference>
<evidence type="ECO:0000313" key="9">
    <source>
        <dbReference type="Proteomes" id="UP000702544"/>
    </source>
</evidence>
<dbReference type="GO" id="GO:0005737">
    <property type="term" value="C:cytoplasm"/>
    <property type="evidence" value="ECO:0007669"/>
    <property type="project" value="UniProtKB-SubCell"/>
</dbReference>
<dbReference type="NCBIfam" id="TIGR00080">
    <property type="entry name" value="pimt"/>
    <property type="match status" value="1"/>
</dbReference>
<protein>
    <recommendedName>
        <fullName evidence="7">Protein-L-isoaspartate O-methyltransferase</fullName>
        <ecNumber evidence="7">2.1.1.77</ecNumber>
    </recommendedName>
    <alternativeName>
        <fullName evidence="7">L-isoaspartyl protein carboxyl methyltransferase</fullName>
    </alternativeName>
    <alternativeName>
        <fullName evidence="7">Protein L-isoaspartyl methyltransferase</fullName>
    </alternativeName>
    <alternativeName>
        <fullName evidence="7">Protein-beta-aspartate methyltransferase</fullName>
        <shortName evidence="7">PIMT</shortName>
    </alternativeName>
</protein>
<organism evidence="8 9">
    <name type="scientific">Candidatus Kutchimonas denitrificans</name>
    <dbReference type="NCBI Taxonomy" id="3056748"/>
    <lineage>
        <taxon>Bacteria</taxon>
        <taxon>Pseudomonadati</taxon>
        <taxon>Gemmatimonadota</taxon>
        <taxon>Gemmatimonadia</taxon>
        <taxon>Candidatus Palauibacterales</taxon>
        <taxon>Candidatus Palauibacteraceae</taxon>
        <taxon>Candidatus Kutchimonas</taxon>
    </lineage>
</organism>
<dbReference type="PANTHER" id="PTHR11579:SF0">
    <property type="entry name" value="PROTEIN-L-ISOASPARTATE(D-ASPARTATE) O-METHYLTRANSFERASE"/>
    <property type="match status" value="1"/>
</dbReference>
<keyword evidence="6 7" id="KW-0949">S-adenosyl-L-methionine</keyword>
<comment type="function">
    <text evidence="7">Catalyzes the methyl esterification of L-isoaspartyl residues in peptides and proteins that result from spontaneous decomposition of normal L-aspartyl and L-asparaginyl residues. It plays a role in the repair and/or degradation of damaged proteins.</text>
</comment>
<dbReference type="InterPro" id="IPR000682">
    <property type="entry name" value="PCMT"/>
</dbReference>
<accession>A0AAE4Z8K1</accession>
<dbReference type="GO" id="GO:0030091">
    <property type="term" value="P:protein repair"/>
    <property type="evidence" value="ECO:0007669"/>
    <property type="project" value="UniProtKB-UniRule"/>
</dbReference>
<dbReference type="GO" id="GO:0032259">
    <property type="term" value="P:methylation"/>
    <property type="evidence" value="ECO:0007669"/>
    <property type="project" value="UniProtKB-KW"/>
</dbReference>
<dbReference type="NCBIfam" id="NF001453">
    <property type="entry name" value="PRK00312.1"/>
    <property type="match status" value="1"/>
</dbReference>
<gene>
    <name evidence="7" type="primary">pcm</name>
    <name evidence="8" type="ORF">GWO12_09120</name>
</gene>
<feature type="active site" evidence="7">
    <location>
        <position position="68"/>
    </location>
</feature>
<evidence type="ECO:0000256" key="5">
    <source>
        <dbReference type="ARBA" id="ARBA00022679"/>
    </source>
</evidence>
<dbReference type="FunFam" id="3.40.50.150:FF:000010">
    <property type="entry name" value="Protein-L-isoaspartate O-methyltransferase"/>
    <property type="match status" value="1"/>
</dbReference>
<dbReference type="EC" id="2.1.1.77" evidence="7"/>
<keyword evidence="4 7" id="KW-0489">Methyltransferase</keyword>
<reference evidence="8 9" key="1">
    <citation type="submission" date="2020-01" db="EMBL/GenBank/DDBJ databases">
        <title>Genomes assembled from Gulf of Kutch pelagic sediment metagenomes.</title>
        <authorList>
            <person name="Chandrashekar M."/>
            <person name="Mahajan M.S."/>
            <person name="Dave K.J."/>
            <person name="Vatsa P."/>
            <person name="Nathani N.M."/>
        </authorList>
    </citation>
    <scope>NUCLEOTIDE SEQUENCE [LARGE SCALE GENOMIC DNA]</scope>
    <source>
        <strain evidence="8">KS3-K002</strain>
    </source>
</reference>
<keyword evidence="5 7" id="KW-0808">Transferase</keyword>
<dbReference type="AlphaFoldDB" id="A0AAE4Z8K1"/>
<comment type="similarity">
    <text evidence="2 7">Belongs to the methyltransferase superfamily. L-isoaspartyl/D-aspartyl protein methyltransferase family.</text>
</comment>
<dbReference type="EMBL" id="JAACAK010000067">
    <property type="protein sequence ID" value="NIR75259.1"/>
    <property type="molecule type" value="Genomic_DNA"/>
</dbReference>
<dbReference type="GO" id="GO:0004719">
    <property type="term" value="F:protein-L-isoaspartate (D-aspartate) O-methyltransferase activity"/>
    <property type="evidence" value="ECO:0007669"/>
    <property type="project" value="UniProtKB-UniRule"/>
</dbReference>
<dbReference type="InterPro" id="IPR029063">
    <property type="entry name" value="SAM-dependent_MTases_sf"/>
</dbReference>
<dbReference type="PROSITE" id="PS01279">
    <property type="entry name" value="PCMT"/>
    <property type="match status" value="1"/>
</dbReference>
<comment type="caution">
    <text evidence="8">The sequence shown here is derived from an EMBL/GenBank/DDBJ whole genome shotgun (WGS) entry which is preliminary data.</text>
</comment>
<sequence length="229" mass="25318">MGFDPRELTAYQESRRRLIERLRQGGITDLAVLQAFDQVPRHLFVPERFQARAYADEALPLGHGQTISRPTTHALYLQALRLQGGERALEVGTGSGFQTALLACLCAHVFSIELVPQLAAKARARIEALGLTHVAVRAGDGRYGWRRYSPYDAILVTARARDVPEPLVDQLAVGGRLLIPIGDGESQALHRIERTQDGSVRDEVIAQVRFVDFKQLGGSKESGEEVNPW</sequence>